<dbReference type="Proteomes" id="UP000057737">
    <property type="component" value="Unassembled WGS sequence"/>
</dbReference>
<dbReference type="EMBL" id="LNCU01000010">
    <property type="protein sequence ID" value="KWV60888.1"/>
    <property type="molecule type" value="Genomic_DNA"/>
</dbReference>
<accession>A0A109K517</accession>
<dbReference type="OrthoDB" id="8253542at2"/>
<protein>
    <submittedName>
        <fullName evidence="1">Uncharacterized protein</fullName>
    </submittedName>
</protein>
<gene>
    <name evidence="1" type="ORF">AS156_26040</name>
</gene>
<dbReference type="AlphaFoldDB" id="A0A109K517"/>
<evidence type="ECO:0000313" key="1">
    <source>
        <dbReference type="EMBL" id="KWV60888.1"/>
    </source>
</evidence>
<comment type="caution">
    <text evidence="1">The sequence shown here is derived from an EMBL/GenBank/DDBJ whole genome shotgun (WGS) entry which is preliminary data.</text>
</comment>
<evidence type="ECO:0000313" key="2">
    <source>
        <dbReference type="Proteomes" id="UP000057737"/>
    </source>
</evidence>
<reference evidence="1 2" key="1">
    <citation type="submission" date="2015-11" db="EMBL/GenBank/DDBJ databases">
        <title>Draft Genome Sequence of the Strain BR 10303 (Bradyrhizobium sp.) isolated from nodules of Centrolobium paraense.</title>
        <authorList>
            <person name="Zelli J.E."/>
            <person name="Simoes-Araujo J.L."/>
            <person name="Barauna A.C."/>
            <person name="Silva K."/>
        </authorList>
    </citation>
    <scope>NUCLEOTIDE SEQUENCE [LARGE SCALE GENOMIC DNA]</scope>
    <source>
        <strain evidence="1 2">BR 10303</strain>
    </source>
</reference>
<dbReference type="RefSeq" id="WP_082747266.1">
    <property type="nucleotide sequence ID" value="NZ_LNCU01000010.1"/>
</dbReference>
<proteinExistence type="predicted"/>
<sequence>MIMRSFAAYILDPDGRIANRIDLLCLDEAVAKERAEALADKHQIELWAGDRLVGEFKPAKWPRSHA</sequence>
<organism evidence="1 2">
    <name type="scientific">Bradyrhizobium macuxiense</name>
    <dbReference type="NCBI Taxonomy" id="1755647"/>
    <lineage>
        <taxon>Bacteria</taxon>
        <taxon>Pseudomonadati</taxon>
        <taxon>Pseudomonadota</taxon>
        <taxon>Alphaproteobacteria</taxon>
        <taxon>Hyphomicrobiales</taxon>
        <taxon>Nitrobacteraceae</taxon>
        <taxon>Bradyrhizobium</taxon>
    </lineage>
</organism>
<keyword evidence="2" id="KW-1185">Reference proteome</keyword>
<name>A0A109K517_9BRAD</name>